<dbReference type="Pfam" id="PF15586">
    <property type="entry name" value="Imm8"/>
    <property type="match status" value="1"/>
</dbReference>
<dbReference type="Proteomes" id="UP001527181">
    <property type="component" value="Unassembled WGS sequence"/>
</dbReference>
<keyword evidence="4" id="KW-1185">Reference proteome</keyword>
<gene>
    <name evidence="2" type="ORF">HMI46_22355</name>
    <name evidence="1" type="ORF">M5X12_16155</name>
</gene>
<dbReference type="EMBL" id="JAMDNP010000027">
    <property type="protein sequence ID" value="MCY9762105.1"/>
    <property type="molecule type" value="Genomic_DNA"/>
</dbReference>
<evidence type="ECO:0000313" key="1">
    <source>
        <dbReference type="EMBL" id="MCY9762105.1"/>
    </source>
</evidence>
<evidence type="ECO:0000313" key="2">
    <source>
        <dbReference type="EMBL" id="NOJ73278.1"/>
    </source>
</evidence>
<sequence>MVIPVLKGLDIIEIKDGLKGSKLRGTAYIAEEDDTGSDCFHFQVLTPEYVTKSLIENKMLNCRATFIVQNFELELLETEIKEILKDCIRPTWEEAANAINRHLNWEYDNIQFYTEKDILSKLDENK</sequence>
<dbReference type="RefSeq" id="WP_171418909.1">
    <property type="nucleotide sequence ID" value="NZ_JABFOR010000040.1"/>
</dbReference>
<reference evidence="1 4" key="2">
    <citation type="submission" date="2022-05" db="EMBL/GenBank/DDBJ databases">
        <title>Genome Sequencing of Bee-Associated Microbes.</title>
        <authorList>
            <person name="Dunlap C."/>
        </authorList>
    </citation>
    <scope>NUCLEOTIDE SEQUENCE [LARGE SCALE GENOMIC DNA]</scope>
    <source>
        <strain evidence="1 4">NRRL B-04010</strain>
    </source>
</reference>
<reference evidence="2 3" key="1">
    <citation type="submission" date="2020-05" db="EMBL/GenBank/DDBJ databases">
        <title>Whole genome sequencing and identification of novel metabolites from Paenibacillus alvei strain JR949.</title>
        <authorList>
            <person name="Rajendhran J."/>
            <person name="Sree Pranav P."/>
            <person name="Mahalakshmi B."/>
            <person name="Karthikeyan R."/>
        </authorList>
    </citation>
    <scope>NUCLEOTIDE SEQUENCE [LARGE SCALE GENOMIC DNA]</scope>
    <source>
        <strain evidence="2 3">JR949</strain>
    </source>
</reference>
<comment type="caution">
    <text evidence="2">The sequence shown here is derived from an EMBL/GenBank/DDBJ whole genome shotgun (WGS) entry which is preliminary data.</text>
</comment>
<dbReference type="InterPro" id="IPR028964">
    <property type="entry name" value="Imm8"/>
</dbReference>
<name>A0AAP7A0D9_PAEAL</name>
<evidence type="ECO:0000313" key="3">
    <source>
        <dbReference type="Proteomes" id="UP000552038"/>
    </source>
</evidence>
<dbReference type="AlphaFoldDB" id="A0AAP7A0D9"/>
<dbReference type="EMBL" id="JABFOR010000040">
    <property type="protein sequence ID" value="NOJ73278.1"/>
    <property type="molecule type" value="Genomic_DNA"/>
</dbReference>
<dbReference type="Proteomes" id="UP000552038">
    <property type="component" value="Unassembled WGS sequence"/>
</dbReference>
<organism evidence="2 3">
    <name type="scientific">Paenibacillus alvei</name>
    <name type="common">Bacillus alvei</name>
    <dbReference type="NCBI Taxonomy" id="44250"/>
    <lineage>
        <taxon>Bacteria</taxon>
        <taxon>Bacillati</taxon>
        <taxon>Bacillota</taxon>
        <taxon>Bacilli</taxon>
        <taxon>Bacillales</taxon>
        <taxon>Paenibacillaceae</taxon>
        <taxon>Paenibacillus</taxon>
    </lineage>
</organism>
<accession>A0AAP7A0D9</accession>
<evidence type="ECO:0000313" key="4">
    <source>
        <dbReference type="Proteomes" id="UP001527181"/>
    </source>
</evidence>
<protein>
    <submittedName>
        <fullName evidence="1">Immunity 8 family protein</fullName>
    </submittedName>
</protein>
<proteinExistence type="predicted"/>